<dbReference type="PROSITE" id="PS50865">
    <property type="entry name" value="ZF_MYND_2"/>
    <property type="match status" value="1"/>
</dbReference>
<dbReference type="OrthoDB" id="5231159at2759"/>
<keyword evidence="1" id="KW-0479">Metal-binding</keyword>
<gene>
    <name evidence="6" type="ORF">BDP27DRAFT_1443485</name>
</gene>
<reference evidence="6" key="1">
    <citation type="submission" date="2020-11" db="EMBL/GenBank/DDBJ databases">
        <authorList>
            <consortium name="DOE Joint Genome Institute"/>
            <person name="Ahrendt S."/>
            <person name="Riley R."/>
            <person name="Andreopoulos W."/>
            <person name="Labutti K."/>
            <person name="Pangilinan J."/>
            <person name="Ruiz-Duenas F.J."/>
            <person name="Barrasa J.M."/>
            <person name="Sanchez-Garcia M."/>
            <person name="Camarero S."/>
            <person name="Miyauchi S."/>
            <person name="Serrano A."/>
            <person name="Linde D."/>
            <person name="Babiker R."/>
            <person name="Drula E."/>
            <person name="Ayuso-Fernandez I."/>
            <person name="Pacheco R."/>
            <person name="Padilla G."/>
            <person name="Ferreira P."/>
            <person name="Barriuso J."/>
            <person name="Kellner H."/>
            <person name="Castanera R."/>
            <person name="Alfaro M."/>
            <person name="Ramirez L."/>
            <person name="Pisabarro A.G."/>
            <person name="Kuo A."/>
            <person name="Tritt A."/>
            <person name="Lipzen A."/>
            <person name="He G."/>
            <person name="Yan M."/>
            <person name="Ng V."/>
            <person name="Cullen D."/>
            <person name="Martin F."/>
            <person name="Rosso M.-N."/>
            <person name="Henrissat B."/>
            <person name="Hibbett D."/>
            <person name="Martinez A.T."/>
            <person name="Grigoriev I.V."/>
        </authorList>
    </citation>
    <scope>NUCLEOTIDE SEQUENCE</scope>
    <source>
        <strain evidence="6">AH 40177</strain>
    </source>
</reference>
<feature type="domain" description="MYND-type" evidence="5">
    <location>
        <begin position="430"/>
        <end position="468"/>
    </location>
</feature>
<dbReference type="Gene3D" id="6.10.140.2220">
    <property type="match status" value="1"/>
</dbReference>
<dbReference type="GO" id="GO:0008270">
    <property type="term" value="F:zinc ion binding"/>
    <property type="evidence" value="ECO:0007669"/>
    <property type="project" value="UniProtKB-KW"/>
</dbReference>
<dbReference type="SUPFAM" id="SSF144232">
    <property type="entry name" value="HIT/MYND zinc finger-like"/>
    <property type="match status" value="1"/>
</dbReference>
<dbReference type="Proteomes" id="UP000772434">
    <property type="component" value="Unassembled WGS sequence"/>
</dbReference>
<comment type="caution">
    <text evidence="6">The sequence shown here is derived from an EMBL/GenBank/DDBJ whole genome shotgun (WGS) entry which is preliminary data.</text>
</comment>
<protein>
    <recommendedName>
        <fullName evidence="5">MYND-type domain-containing protein</fullName>
    </recommendedName>
</protein>
<keyword evidence="7" id="KW-1185">Reference proteome</keyword>
<evidence type="ECO:0000313" key="7">
    <source>
        <dbReference type="Proteomes" id="UP000772434"/>
    </source>
</evidence>
<keyword evidence="3" id="KW-0862">Zinc</keyword>
<dbReference type="AlphaFoldDB" id="A0A9P5Q5T2"/>
<dbReference type="Pfam" id="PF01753">
    <property type="entry name" value="zf-MYND"/>
    <property type="match status" value="1"/>
</dbReference>
<organism evidence="6 7">
    <name type="scientific">Rhodocollybia butyracea</name>
    <dbReference type="NCBI Taxonomy" id="206335"/>
    <lineage>
        <taxon>Eukaryota</taxon>
        <taxon>Fungi</taxon>
        <taxon>Dikarya</taxon>
        <taxon>Basidiomycota</taxon>
        <taxon>Agaricomycotina</taxon>
        <taxon>Agaricomycetes</taxon>
        <taxon>Agaricomycetidae</taxon>
        <taxon>Agaricales</taxon>
        <taxon>Marasmiineae</taxon>
        <taxon>Omphalotaceae</taxon>
        <taxon>Rhodocollybia</taxon>
    </lineage>
</organism>
<evidence type="ECO:0000259" key="5">
    <source>
        <dbReference type="PROSITE" id="PS50865"/>
    </source>
</evidence>
<sequence length="657" mass="74583">MTDRYNERLEKITSCLNGVLQSHGGVSNDTKRYLEEHLELWFPSTIPTKASRMEIKLISEGIRIMTWEAFGDGGKFATQCLAPIISPFISRMWAWVTFIARTDLKGYALATNRDLYQNIIKVVGSFATSPDLCRKMYLVPGLIEEMAYIWAGRYNNTGFVPRFDPRSYRTENMIFSSMAIHRLVFVPPTISPTPAQQKFIDALGGPDSLAKMYLNQFDEVIKTQTFVVFQSKPPPSLGPVPELDEAIDDSLCLRLLLPFIFSRPISTALYRANLMPKLVDYALAMITWNNKTHIPIGRQLQMVLRAINVSLLATKEHARKQIVTALSQAPGLLSLIWKMPFNEKDEEMRQVVIMLFKGLCNHLAYIQVISPSLASIAGAERDYRAKIQKLPENSLLKKLWIHYTTLTKEYKNLKNHWSSIKTINCLETSCDYVSRSVSTMKLCSGCKSTYYCSKECQVKNWRVHKSTCKRMQATAAGGETYMPDRNEAFFFKHIITMDTTANYARIHKIIHNLLADPPVSDSPNDVVIITYDYAEVPVLMTAKWAPKPFPDPFGAVQTAQEWANTKAELSEEGGEDAWRKQSVVVYRNLVQWSGTGNELFRLMPLTAGETDETGNCPCGCAQNAQWMRKAFNVPIPCIEELEGKDQTGYWELEKDTE</sequence>
<evidence type="ECO:0000256" key="2">
    <source>
        <dbReference type="ARBA" id="ARBA00022771"/>
    </source>
</evidence>
<keyword evidence="2 4" id="KW-0863">Zinc-finger</keyword>
<name>A0A9P5Q5T2_9AGAR</name>
<evidence type="ECO:0000256" key="4">
    <source>
        <dbReference type="PROSITE-ProRule" id="PRU00134"/>
    </source>
</evidence>
<evidence type="ECO:0000256" key="1">
    <source>
        <dbReference type="ARBA" id="ARBA00022723"/>
    </source>
</evidence>
<evidence type="ECO:0000256" key="3">
    <source>
        <dbReference type="ARBA" id="ARBA00022833"/>
    </source>
</evidence>
<proteinExistence type="predicted"/>
<dbReference type="InterPro" id="IPR002893">
    <property type="entry name" value="Znf_MYND"/>
</dbReference>
<evidence type="ECO:0000313" key="6">
    <source>
        <dbReference type="EMBL" id="KAF9075611.1"/>
    </source>
</evidence>
<dbReference type="EMBL" id="JADNRY010000009">
    <property type="protein sequence ID" value="KAF9075611.1"/>
    <property type="molecule type" value="Genomic_DNA"/>
</dbReference>
<accession>A0A9P5Q5T2</accession>